<sequence>MAIVKRKKPLPKWLIPLLSLISGILTSLLILYVVSHGSINPLDVLIAIGNSITQPNLLLKNYAMLLVIGCGLLISFKAAIWNIGGEGQFYFAVIGAAWFALYSGLAEIPIINKFLMIALGLTTALIWILIAALIRGYIGLDEVPVTLLMNYIAYNIVDYLVNNHWREQVYRYTRTPTIPVETWFTNIPFTNATLELLLITLVTILLTWIILNYTYIGLFIRTMGSNPNVLKTIGVDVSKTIIYVLIISGLLIGLAGVSYLAGDTHLISSPVIAHTPYYGYTGILVAWLSLLELKYLFVTTYIVSALINAGINIQIVGVGGASIVNLMIGSILLTYTILFVFHEYSVKIIIKK</sequence>
<name>A0A7C4D6Z5_STAMA</name>
<dbReference type="GO" id="GO:0022857">
    <property type="term" value="F:transmembrane transporter activity"/>
    <property type="evidence" value="ECO:0007669"/>
    <property type="project" value="InterPro"/>
</dbReference>
<evidence type="ECO:0000256" key="6">
    <source>
        <dbReference type="SAM" id="Phobius"/>
    </source>
</evidence>
<evidence type="ECO:0000256" key="2">
    <source>
        <dbReference type="ARBA" id="ARBA00022475"/>
    </source>
</evidence>
<evidence type="ECO:0000256" key="1">
    <source>
        <dbReference type="ARBA" id="ARBA00004651"/>
    </source>
</evidence>
<protein>
    <submittedName>
        <fullName evidence="7">ABC transporter permease</fullName>
    </submittedName>
</protein>
<feature type="transmembrane region" description="Helical" evidence="6">
    <location>
        <begin position="89"/>
        <end position="108"/>
    </location>
</feature>
<feature type="transmembrane region" description="Helical" evidence="6">
    <location>
        <begin position="13"/>
        <end position="34"/>
    </location>
</feature>
<comment type="subcellular location">
    <subcellularLocation>
        <location evidence="1">Cell membrane</location>
        <topology evidence="1">Multi-pass membrane protein</topology>
    </subcellularLocation>
</comment>
<dbReference type="InterPro" id="IPR001851">
    <property type="entry name" value="ABC_transp_permease"/>
</dbReference>
<evidence type="ECO:0000256" key="3">
    <source>
        <dbReference type="ARBA" id="ARBA00022692"/>
    </source>
</evidence>
<keyword evidence="2" id="KW-1003">Cell membrane</keyword>
<dbReference type="PANTHER" id="PTHR47089:SF1">
    <property type="entry name" value="GUANOSINE ABC TRANSPORTER PERMEASE PROTEIN NUPP"/>
    <property type="match status" value="1"/>
</dbReference>
<evidence type="ECO:0000256" key="5">
    <source>
        <dbReference type="ARBA" id="ARBA00023136"/>
    </source>
</evidence>
<feature type="transmembrane region" description="Helical" evidence="6">
    <location>
        <begin position="323"/>
        <end position="342"/>
    </location>
</feature>
<dbReference type="EMBL" id="DTBJ01000021">
    <property type="protein sequence ID" value="HGM58560.1"/>
    <property type="molecule type" value="Genomic_DNA"/>
</dbReference>
<feature type="transmembrane region" description="Helical" evidence="6">
    <location>
        <begin position="62"/>
        <end position="83"/>
    </location>
</feature>
<dbReference type="PANTHER" id="PTHR47089">
    <property type="entry name" value="ABC TRANSPORTER, PERMEASE PROTEIN"/>
    <property type="match status" value="1"/>
</dbReference>
<feature type="transmembrane region" description="Helical" evidence="6">
    <location>
        <begin position="267"/>
        <end position="288"/>
    </location>
</feature>
<feature type="transmembrane region" description="Helical" evidence="6">
    <location>
        <begin position="241"/>
        <end position="261"/>
    </location>
</feature>
<evidence type="ECO:0000313" key="7">
    <source>
        <dbReference type="EMBL" id="HGM58560.1"/>
    </source>
</evidence>
<feature type="transmembrane region" description="Helical" evidence="6">
    <location>
        <begin position="196"/>
        <end position="220"/>
    </location>
</feature>
<dbReference type="GO" id="GO:0005886">
    <property type="term" value="C:plasma membrane"/>
    <property type="evidence" value="ECO:0007669"/>
    <property type="project" value="UniProtKB-SubCell"/>
</dbReference>
<gene>
    <name evidence="7" type="ORF">ENU14_03090</name>
</gene>
<proteinExistence type="predicted"/>
<keyword evidence="4 6" id="KW-1133">Transmembrane helix</keyword>
<evidence type="ECO:0000256" key="4">
    <source>
        <dbReference type="ARBA" id="ARBA00022989"/>
    </source>
</evidence>
<reference evidence="7" key="1">
    <citation type="journal article" date="2020" name="mSystems">
        <title>Genome- and Community-Level Interaction Insights into Carbon Utilization and Element Cycling Functions of Hydrothermarchaeota in Hydrothermal Sediment.</title>
        <authorList>
            <person name="Zhou Z."/>
            <person name="Liu Y."/>
            <person name="Xu W."/>
            <person name="Pan J."/>
            <person name="Luo Z.H."/>
            <person name="Li M."/>
        </authorList>
    </citation>
    <scope>NUCLEOTIDE SEQUENCE [LARGE SCALE GENOMIC DNA]</scope>
    <source>
        <strain evidence="7">SpSt-642</strain>
    </source>
</reference>
<dbReference type="AlphaFoldDB" id="A0A7C4D6Z5"/>
<keyword evidence="3 6" id="KW-0812">Transmembrane</keyword>
<organism evidence="7">
    <name type="scientific">Staphylothermus marinus</name>
    <dbReference type="NCBI Taxonomy" id="2280"/>
    <lineage>
        <taxon>Archaea</taxon>
        <taxon>Thermoproteota</taxon>
        <taxon>Thermoprotei</taxon>
        <taxon>Desulfurococcales</taxon>
        <taxon>Desulfurococcaceae</taxon>
        <taxon>Staphylothermus</taxon>
    </lineage>
</organism>
<keyword evidence="5 6" id="KW-0472">Membrane</keyword>
<dbReference type="Pfam" id="PF02653">
    <property type="entry name" value="BPD_transp_2"/>
    <property type="match status" value="1"/>
</dbReference>
<feature type="transmembrane region" description="Helical" evidence="6">
    <location>
        <begin position="295"/>
        <end position="317"/>
    </location>
</feature>
<comment type="caution">
    <text evidence="7">The sequence shown here is derived from an EMBL/GenBank/DDBJ whole genome shotgun (WGS) entry which is preliminary data.</text>
</comment>
<feature type="transmembrane region" description="Helical" evidence="6">
    <location>
        <begin position="115"/>
        <end position="138"/>
    </location>
</feature>
<accession>A0A7C4D6Z5</accession>
<dbReference type="CDD" id="cd06580">
    <property type="entry name" value="TM_PBP1_transp_TpRbsC_like"/>
    <property type="match status" value="1"/>
</dbReference>